<dbReference type="Gene3D" id="2.40.50.1020">
    <property type="entry name" value="LytTr DNA-binding domain"/>
    <property type="match status" value="1"/>
</dbReference>
<dbReference type="EMBL" id="FOIN01000042">
    <property type="protein sequence ID" value="SET78779.1"/>
    <property type="molecule type" value="Genomic_DNA"/>
</dbReference>
<dbReference type="PROSITE" id="PS50110">
    <property type="entry name" value="RESPONSE_REGULATORY"/>
    <property type="match status" value="1"/>
</dbReference>
<evidence type="ECO:0000313" key="5">
    <source>
        <dbReference type="Proteomes" id="UP000198558"/>
    </source>
</evidence>
<gene>
    <name evidence="3" type="primary">lytR</name>
    <name evidence="3" type="ORF">IMSAGC017_01842</name>
    <name evidence="4" type="ORF">SAMN04489758_14217</name>
</gene>
<dbReference type="InterPro" id="IPR007492">
    <property type="entry name" value="LytTR_DNA-bd_dom"/>
</dbReference>
<keyword evidence="5" id="KW-1185">Reference proteome</keyword>
<feature type="modified residue" description="4-aspartylphosphate" evidence="1">
    <location>
        <position position="52"/>
    </location>
</feature>
<dbReference type="GO" id="GO:0000156">
    <property type="term" value="F:phosphorelay response regulator activity"/>
    <property type="evidence" value="ECO:0007669"/>
    <property type="project" value="InterPro"/>
</dbReference>
<reference evidence="4" key="1">
    <citation type="submission" date="2016-10" db="EMBL/GenBank/DDBJ databases">
        <authorList>
            <person name="de Groot N.N."/>
        </authorList>
    </citation>
    <scope>NUCLEOTIDE SEQUENCE [LARGE SCALE GENOMIC DNA]</scope>
    <source>
        <strain evidence="4">DSM 1551</strain>
    </source>
</reference>
<evidence type="ECO:0000256" key="1">
    <source>
        <dbReference type="PROSITE-ProRule" id="PRU00169"/>
    </source>
</evidence>
<proteinExistence type="predicted"/>
<evidence type="ECO:0000313" key="3">
    <source>
        <dbReference type="EMBL" id="GFI41797.1"/>
    </source>
</evidence>
<name>A0A1I0H561_9FIRM</name>
<sequence>MKILIVDDDLIFGEMLENIINKKFSDKKNEIVVVKSITDIDMKQKYDYYFIDILLEGENGINLGETIINKNYFAKIIYMSSENSLVFDTFTSKVYFFLRKSNLKEDLERLCLKIEQDSIKNTDYIEVVFERQRQMILKKDIIYIESNRNKCTIYMYDKKIYEVYRTLKSFLGELDVNKYFRLNNYTIINLEYVKNVNSKNVTLINGTTFVLKRNYDDFIDAYHNNFMKRFKQ</sequence>
<protein>
    <submittedName>
        <fullName evidence="4">DNA-binding response regulator, LytR/AlgR family</fullName>
    </submittedName>
    <submittedName>
        <fullName evidence="3">Sensory transduction protein LytR</fullName>
    </submittedName>
</protein>
<dbReference type="Proteomes" id="UP000198558">
    <property type="component" value="Unassembled WGS sequence"/>
</dbReference>
<evidence type="ECO:0000313" key="6">
    <source>
        <dbReference type="Proteomes" id="UP000490821"/>
    </source>
</evidence>
<dbReference type="SMART" id="SM00448">
    <property type="entry name" value="REC"/>
    <property type="match status" value="1"/>
</dbReference>
<evidence type="ECO:0000259" key="2">
    <source>
        <dbReference type="PROSITE" id="PS50110"/>
    </source>
</evidence>
<dbReference type="AlphaFoldDB" id="A0A1I0H561"/>
<dbReference type="SMART" id="SM00850">
    <property type="entry name" value="LytTR"/>
    <property type="match status" value="1"/>
</dbReference>
<dbReference type="Pfam" id="PF04397">
    <property type="entry name" value="LytTR"/>
    <property type="match status" value="1"/>
</dbReference>
<reference evidence="5" key="2">
    <citation type="submission" date="2016-10" db="EMBL/GenBank/DDBJ databases">
        <authorList>
            <person name="Varghese N."/>
            <person name="Submissions S."/>
        </authorList>
    </citation>
    <scope>NUCLEOTIDE SEQUENCE [LARGE SCALE GENOMIC DNA]</scope>
    <source>
        <strain evidence="5">DSM 1551</strain>
    </source>
</reference>
<dbReference type="PANTHER" id="PTHR37299:SF1">
    <property type="entry name" value="STAGE 0 SPORULATION PROTEIN A HOMOLOG"/>
    <property type="match status" value="1"/>
</dbReference>
<dbReference type="GO" id="GO:0003677">
    <property type="term" value="F:DNA binding"/>
    <property type="evidence" value="ECO:0007669"/>
    <property type="project" value="UniProtKB-KW"/>
</dbReference>
<organism evidence="4 5">
    <name type="scientific">Thomasclavelia cocleata</name>
    <dbReference type="NCBI Taxonomy" id="69824"/>
    <lineage>
        <taxon>Bacteria</taxon>
        <taxon>Bacillati</taxon>
        <taxon>Bacillota</taxon>
        <taxon>Erysipelotrichia</taxon>
        <taxon>Erysipelotrichales</taxon>
        <taxon>Coprobacillaceae</taxon>
        <taxon>Thomasclavelia</taxon>
    </lineage>
</organism>
<dbReference type="EMBL" id="BLMI01000226">
    <property type="protein sequence ID" value="GFI41797.1"/>
    <property type="molecule type" value="Genomic_DNA"/>
</dbReference>
<dbReference type="OrthoDB" id="9788600at2"/>
<dbReference type="Proteomes" id="UP000490821">
    <property type="component" value="Unassembled WGS sequence"/>
</dbReference>
<dbReference type="InterPro" id="IPR011006">
    <property type="entry name" value="CheY-like_superfamily"/>
</dbReference>
<evidence type="ECO:0000313" key="4">
    <source>
        <dbReference type="EMBL" id="SET78779.1"/>
    </source>
</evidence>
<reference evidence="3 6" key="3">
    <citation type="journal article" date="2020" name="Microbiome">
        <title>Single-cell genomics of uncultured bacteria reveals dietary fiber responders in the mouse gut microbiota.</title>
        <authorList>
            <person name="Chijiiwa R."/>
            <person name="Hosokawa M."/>
            <person name="Kogawa M."/>
            <person name="Nishikawa Y."/>
            <person name="Ide K."/>
            <person name="Sakanashi C."/>
            <person name="Takahashi K."/>
            <person name="Takeyama H."/>
        </authorList>
    </citation>
    <scope>NUCLEOTIDE SEQUENCE [LARGE SCALE GENOMIC DNA]</scope>
    <source>
        <strain evidence="3">IMSAGC_017</strain>
    </source>
</reference>
<feature type="domain" description="Response regulatory" evidence="2">
    <location>
        <begin position="2"/>
        <end position="115"/>
    </location>
</feature>
<dbReference type="Pfam" id="PF00072">
    <property type="entry name" value="Response_reg"/>
    <property type="match status" value="1"/>
</dbReference>
<dbReference type="SUPFAM" id="SSF52172">
    <property type="entry name" value="CheY-like"/>
    <property type="match status" value="1"/>
</dbReference>
<accession>A0A1I0H561</accession>
<dbReference type="InterPro" id="IPR001789">
    <property type="entry name" value="Sig_transdc_resp-reg_receiver"/>
</dbReference>
<keyword evidence="4" id="KW-0238">DNA-binding</keyword>
<keyword evidence="1" id="KW-0597">Phosphoprotein</keyword>
<dbReference type="PANTHER" id="PTHR37299">
    <property type="entry name" value="TRANSCRIPTIONAL REGULATOR-RELATED"/>
    <property type="match status" value="1"/>
</dbReference>
<dbReference type="GeneID" id="78289306"/>
<dbReference type="InterPro" id="IPR046947">
    <property type="entry name" value="LytR-like"/>
</dbReference>
<dbReference type="Gene3D" id="3.40.50.2300">
    <property type="match status" value="1"/>
</dbReference>
<dbReference type="RefSeq" id="WP_092356150.1">
    <property type="nucleotide sequence ID" value="NZ_BLMI01000226.1"/>
</dbReference>